<gene>
    <name evidence="13" type="primary">fliJ</name>
    <name evidence="13" type="ORF">J8C05_11780</name>
</gene>
<evidence type="ECO:0000256" key="8">
    <source>
        <dbReference type="ARBA" id="ARBA00022927"/>
    </source>
</evidence>
<dbReference type="NCBIfam" id="TIGR02473">
    <property type="entry name" value="flagell_FliJ"/>
    <property type="match status" value="1"/>
</dbReference>
<keyword evidence="7" id="KW-1005">Bacterial flagellum biogenesis</keyword>
<evidence type="ECO:0000256" key="3">
    <source>
        <dbReference type="ARBA" id="ARBA00020392"/>
    </source>
</evidence>
<sequence length="161" mass="18059">MKKPRYRLQPVLEVREQVKKDAAQRLATARQALAEAEAELARRLAAVDACRQRQAEADAKLVAALRAGSAAHVLLAHRTFLADLKEEERRLRAAVGQQRAAIQQAEAAVEAALQGLIEASKEVQAIEKHRENWQQSRKLEAERRENKANDEFGTARHGRQD</sequence>
<keyword evidence="8" id="KW-0653">Protein transport</keyword>
<dbReference type="RefSeq" id="WP_211423733.1">
    <property type="nucleotide sequence ID" value="NZ_CP072643.1"/>
</dbReference>
<keyword evidence="10" id="KW-1006">Bacterial flagellum protein export</keyword>
<evidence type="ECO:0000256" key="1">
    <source>
        <dbReference type="ARBA" id="ARBA00004413"/>
    </source>
</evidence>
<evidence type="ECO:0000256" key="11">
    <source>
        <dbReference type="SAM" id="Coils"/>
    </source>
</evidence>
<organism evidence="13 14">
    <name type="scientific">Chloracidobacterium sp. N</name>
    <dbReference type="NCBI Taxonomy" id="2821540"/>
    <lineage>
        <taxon>Bacteria</taxon>
        <taxon>Pseudomonadati</taxon>
        <taxon>Acidobacteriota</taxon>
        <taxon>Terriglobia</taxon>
        <taxon>Terriglobales</taxon>
        <taxon>Acidobacteriaceae</taxon>
        <taxon>Chloracidobacterium</taxon>
        <taxon>Chloracidobacterium aggregatum</taxon>
    </lineage>
</organism>
<protein>
    <recommendedName>
        <fullName evidence="3">Flagellar FliJ protein</fullName>
    </recommendedName>
</protein>
<evidence type="ECO:0000256" key="2">
    <source>
        <dbReference type="ARBA" id="ARBA00010004"/>
    </source>
</evidence>
<evidence type="ECO:0000256" key="9">
    <source>
        <dbReference type="ARBA" id="ARBA00023136"/>
    </source>
</evidence>
<feature type="region of interest" description="Disordered" evidence="12">
    <location>
        <begin position="128"/>
        <end position="161"/>
    </location>
</feature>
<comment type="subcellular location">
    <subcellularLocation>
        <location evidence="1">Cell membrane</location>
        <topology evidence="1">Peripheral membrane protein</topology>
        <orientation evidence="1">Cytoplasmic side</orientation>
    </subcellularLocation>
</comment>
<evidence type="ECO:0000313" key="14">
    <source>
        <dbReference type="Proteomes" id="UP000677668"/>
    </source>
</evidence>
<keyword evidence="4" id="KW-0813">Transport</keyword>
<evidence type="ECO:0000256" key="6">
    <source>
        <dbReference type="ARBA" id="ARBA00022500"/>
    </source>
</evidence>
<dbReference type="Proteomes" id="UP000677668">
    <property type="component" value="Chromosome 2"/>
</dbReference>
<dbReference type="Gene3D" id="1.10.287.1700">
    <property type="match status" value="1"/>
</dbReference>
<proteinExistence type="inferred from homology"/>
<keyword evidence="13" id="KW-0966">Cell projection</keyword>
<dbReference type="Pfam" id="PF16789">
    <property type="entry name" value="YscO-like"/>
    <property type="match status" value="1"/>
</dbReference>
<evidence type="ECO:0000256" key="5">
    <source>
        <dbReference type="ARBA" id="ARBA00022475"/>
    </source>
</evidence>
<dbReference type="InterPro" id="IPR053716">
    <property type="entry name" value="Flag_assembly_chemotaxis_eff"/>
</dbReference>
<keyword evidence="13" id="KW-0969">Cilium</keyword>
<accession>A0ABX8B603</accession>
<dbReference type="InterPro" id="IPR012823">
    <property type="entry name" value="Flagell_FliJ"/>
</dbReference>
<keyword evidence="13" id="KW-0282">Flagellum</keyword>
<keyword evidence="14" id="KW-1185">Reference proteome</keyword>
<evidence type="ECO:0000313" key="13">
    <source>
        <dbReference type="EMBL" id="QUV95512.1"/>
    </source>
</evidence>
<name>A0ABX8B603_9BACT</name>
<keyword evidence="11" id="KW-0175">Coiled coil</keyword>
<evidence type="ECO:0000256" key="12">
    <source>
        <dbReference type="SAM" id="MobiDB-lite"/>
    </source>
</evidence>
<evidence type="ECO:0000256" key="4">
    <source>
        <dbReference type="ARBA" id="ARBA00022448"/>
    </source>
</evidence>
<feature type="coiled-coil region" evidence="11">
    <location>
        <begin position="19"/>
        <end position="53"/>
    </location>
</feature>
<comment type="similarity">
    <text evidence="2">Belongs to the FliJ family.</text>
</comment>
<dbReference type="EMBL" id="CP072643">
    <property type="protein sequence ID" value="QUV95512.1"/>
    <property type="molecule type" value="Genomic_DNA"/>
</dbReference>
<evidence type="ECO:0000256" key="7">
    <source>
        <dbReference type="ARBA" id="ARBA00022795"/>
    </source>
</evidence>
<keyword evidence="9" id="KW-0472">Membrane</keyword>
<reference evidence="13 14" key="1">
    <citation type="submission" date="2021-03" db="EMBL/GenBank/DDBJ databases">
        <title>Genomic and phenotypic characterization of Chloracidobacterium isolates provides evidence for multiple species.</title>
        <authorList>
            <person name="Saini M.K."/>
            <person name="Costas A.M.G."/>
            <person name="Tank M."/>
            <person name="Bryant D.A."/>
        </authorList>
    </citation>
    <scope>NUCLEOTIDE SEQUENCE [LARGE SCALE GENOMIC DNA]</scope>
    <source>
        <strain evidence="13 14">N</strain>
    </source>
</reference>
<keyword evidence="6" id="KW-0145">Chemotaxis</keyword>
<evidence type="ECO:0000256" key="10">
    <source>
        <dbReference type="ARBA" id="ARBA00023225"/>
    </source>
</evidence>
<dbReference type="InterPro" id="IPR031869">
    <property type="entry name" value="YscO-like"/>
</dbReference>
<keyword evidence="5" id="KW-1003">Cell membrane</keyword>